<dbReference type="AlphaFoldDB" id="A0A7J5B8M6"/>
<feature type="binding site" evidence="8">
    <location>
        <position position="51"/>
    </location>
    <ligand>
        <name>Mg(2+)</name>
        <dbReference type="ChEBI" id="CHEBI:18420"/>
    </ligand>
</feature>
<evidence type="ECO:0000313" key="10">
    <source>
        <dbReference type="EMBL" id="KAB1641674.1"/>
    </source>
</evidence>
<organism evidence="10 11">
    <name type="scientific">Gulosibacter chungangensis</name>
    <dbReference type="NCBI Taxonomy" id="979746"/>
    <lineage>
        <taxon>Bacteria</taxon>
        <taxon>Bacillati</taxon>
        <taxon>Actinomycetota</taxon>
        <taxon>Actinomycetes</taxon>
        <taxon>Micrococcales</taxon>
        <taxon>Microbacteriaceae</taxon>
        <taxon>Gulosibacter</taxon>
    </lineage>
</organism>
<proteinExistence type="inferred from homology"/>
<dbReference type="EMBL" id="WBKB01000008">
    <property type="protein sequence ID" value="KAB1641674.1"/>
    <property type="molecule type" value="Genomic_DNA"/>
</dbReference>
<keyword evidence="3 8" id="KW-0479">Metal-binding</keyword>
<feature type="domain" description="4'-phosphopantetheinyl transferase" evidence="9">
    <location>
        <begin position="6"/>
        <end position="112"/>
    </location>
</feature>
<comment type="similarity">
    <text evidence="8">Belongs to the P-Pant transferase superfamily. AcpS family.</text>
</comment>
<keyword evidence="5 8" id="KW-0460">Magnesium</keyword>
<comment type="function">
    <text evidence="8">Transfers the 4'-phosphopantetheine moiety from coenzyme A to a Ser of acyl-carrier-protein.</text>
</comment>
<reference evidence="10 11" key="1">
    <citation type="submission" date="2019-09" db="EMBL/GenBank/DDBJ databases">
        <title>Phylogeny of genus Pseudoclavibacter and closely related genus.</title>
        <authorList>
            <person name="Li Y."/>
        </authorList>
    </citation>
    <scope>NUCLEOTIDE SEQUENCE [LARGE SCALE GENOMIC DNA]</scope>
    <source>
        <strain evidence="10 11">KCTC 13959</strain>
    </source>
</reference>
<evidence type="ECO:0000256" key="7">
    <source>
        <dbReference type="ARBA" id="ARBA00023160"/>
    </source>
</evidence>
<evidence type="ECO:0000256" key="1">
    <source>
        <dbReference type="ARBA" id="ARBA00022516"/>
    </source>
</evidence>
<feature type="binding site" evidence="8">
    <location>
        <position position="10"/>
    </location>
    <ligand>
        <name>Mg(2+)</name>
        <dbReference type="ChEBI" id="CHEBI:18420"/>
    </ligand>
</feature>
<name>A0A7J5B8M6_9MICO</name>
<dbReference type="InterPro" id="IPR008278">
    <property type="entry name" value="4-PPantetheinyl_Trfase_dom"/>
</dbReference>
<evidence type="ECO:0000313" key="11">
    <source>
        <dbReference type="Proteomes" id="UP000433493"/>
    </source>
</evidence>
<dbReference type="GO" id="GO:0008897">
    <property type="term" value="F:holo-[acyl-carrier-protein] synthase activity"/>
    <property type="evidence" value="ECO:0007669"/>
    <property type="project" value="UniProtKB-UniRule"/>
</dbReference>
<comment type="caution">
    <text evidence="10">The sequence shown here is derived from an EMBL/GenBank/DDBJ whole genome shotgun (WGS) entry which is preliminary data.</text>
</comment>
<dbReference type="Pfam" id="PF01648">
    <property type="entry name" value="ACPS"/>
    <property type="match status" value="1"/>
</dbReference>
<dbReference type="EC" id="2.7.8.7" evidence="8"/>
<dbReference type="SUPFAM" id="SSF56214">
    <property type="entry name" value="4'-phosphopantetheinyl transferase"/>
    <property type="match status" value="1"/>
</dbReference>
<evidence type="ECO:0000256" key="4">
    <source>
        <dbReference type="ARBA" id="ARBA00022832"/>
    </source>
</evidence>
<keyword evidence="4 8" id="KW-0276">Fatty acid metabolism</keyword>
<evidence type="ECO:0000256" key="8">
    <source>
        <dbReference type="HAMAP-Rule" id="MF_00101"/>
    </source>
</evidence>
<dbReference type="Gene3D" id="3.90.470.20">
    <property type="entry name" value="4'-phosphopantetheinyl transferase domain"/>
    <property type="match status" value="1"/>
</dbReference>
<dbReference type="InterPro" id="IPR004568">
    <property type="entry name" value="Ppantetheine-prot_Trfase_dom"/>
</dbReference>
<dbReference type="GO" id="GO:0006633">
    <property type="term" value="P:fatty acid biosynthetic process"/>
    <property type="evidence" value="ECO:0007669"/>
    <property type="project" value="UniProtKB-UniRule"/>
</dbReference>
<dbReference type="NCBIfam" id="TIGR00556">
    <property type="entry name" value="pantethn_trn"/>
    <property type="match status" value="1"/>
</dbReference>
<comment type="cofactor">
    <cofactor evidence="8">
        <name>Mg(2+)</name>
        <dbReference type="ChEBI" id="CHEBI:18420"/>
    </cofactor>
</comment>
<evidence type="ECO:0000256" key="6">
    <source>
        <dbReference type="ARBA" id="ARBA00023098"/>
    </source>
</evidence>
<sequence>MTVIHGIGVDTVELSRVEHALANPKFGERVFAPEELALPLSSIAARFAAREAAVKALRGLHGLTLRDLAVHRNHLQAPEFARNTKLDAVLTSLGVKRLHLSLSHDREYATAFVIAEGRLS</sequence>
<evidence type="ECO:0000259" key="9">
    <source>
        <dbReference type="Pfam" id="PF01648"/>
    </source>
</evidence>
<keyword evidence="1 8" id="KW-0444">Lipid biosynthesis</keyword>
<evidence type="ECO:0000256" key="3">
    <source>
        <dbReference type="ARBA" id="ARBA00022723"/>
    </source>
</evidence>
<dbReference type="Proteomes" id="UP000433493">
    <property type="component" value="Unassembled WGS sequence"/>
</dbReference>
<keyword evidence="7 8" id="KW-0275">Fatty acid biosynthesis</keyword>
<dbReference type="OrthoDB" id="517356at2"/>
<accession>A0A7J5B8M6</accession>
<dbReference type="NCBIfam" id="TIGR00516">
    <property type="entry name" value="acpS"/>
    <property type="match status" value="1"/>
</dbReference>
<comment type="catalytic activity">
    <reaction evidence="8">
        <text>apo-[ACP] + CoA = holo-[ACP] + adenosine 3',5'-bisphosphate + H(+)</text>
        <dbReference type="Rhea" id="RHEA:12068"/>
        <dbReference type="Rhea" id="RHEA-COMP:9685"/>
        <dbReference type="Rhea" id="RHEA-COMP:9690"/>
        <dbReference type="ChEBI" id="CHEBI:15378"/>
        <dbReference type="ChEBI" id="CHEBI:29999"/>
        <dbReference type="ChEBI" id="CHEBI:57287"/>
        <dbReference type="ChEBI" id="CHEBI:58343"/>
        <dbReference type="ChEBI" id="CHEBI:64479"/>
        <dbReference type="EC" id="2.7.8.7"/>
    </reaction>
</comment>
<protein>
    <recommendedName>
        <fullName evidence="8">Holo-[acyl-carrier-protein] synthase</fullName>
        <shortName evidence="8">Holo-ACP synthase</shortName>
        <ecNumber evidence="8">2.7.8.7</ecNumber>
    </recommendedName>
    <alternativeName>
        <fullName evidence="8">4'-phosphopantetheinyl transferase AcpS</fullName>
    </alternativeName>
</protein>
<keyword evidence="11" id="KW-1185">Reference proteome</keyword>
<evidence type="ECO:0000256" key="5">
    <source>
        <dbReference type="ARBA" id="ARBA00022842"/>
    </source>
</evidence>
<keyword evidence="6 8" id="KW-0443">Lipid metabolism</keyword>
<dbReference type="GO" id="GO:0000287">
    <property type="term" value="F:magnesium ion binding"/>
    <property type="evidence" value="ECO:0007669"/>
    <property type="project" value="UniProtKB-UniRule"/>
</dbReference>
<comment type="subcellular location">
    <subcellularLocation>
        <location evidence="8">Cytoplasm</location>
    </subcellularLocation>
</comment>
<dbReference type="InterPro" id="IPR037143">
    <property type="entry name" value="4-PPantetheinyl_Trfase_dom_sf"/>
</dbReference>
<dbReference type="HAMAP" id="MF_00101">
    <property type="entry name" value="AcpS"/>
    <property type="match status" value="1"/>
</dbReference>
<evidence type="ECO:0000256" key="2">
    <source>
        <dbReference type="ARBA" id="ARBA00022679"/>
    </source>
</evidence>
<gene>
    <name evidence="8 10" type="primary">acpS</name>
    <name evidence="10" type="ORF">F8O05_12050</name>
</gene>
<keyword evidence="2 8" id="KW-0808">Transferase</keyword>
<dbReference type="InterPro" id="IPR002582">
    <property type="entry name" value="ACPS"/>
</dbReference>
<keyword evidence="8" id="KW-0963">Cytoplasm</keyword>
<dbReference type="GO" id="GO:0005737">
    <property type="term" value="C:cytoplasm"/>
    <property type="evidence" value="ECO:0007669"/>
    <property type="project" value="UniProtKB-SubCell"/>
</dbReference>